<evidence type="ECO:0000256" key="2">
    <source>
        <dbReference type="ARBA" id="ARBA00007886"/>
    </source>
</evidence>
<sequence>MPIRWIRSVKLALLMIISIPCLTGCWDRLEIEDRAVVLGISIDESKKLTQEENESQVIESAPKTDMVHVAVQIALPGRIPLGPSESGGANSGSQGTVWVIDVVGHSIDDALMNLQQQISGRLFFGHLRVIVVSEKVARKGLENVNDFFRRNSEVRRMAWLMITKDNARKLMTAAPKLERVPTLYLIATLDEGIRMGKFPKDYIGVFWSNSVKKGQEGFLPYVELRKEGNVEVSGLAIFKNSKMVGRTQPLDIGGYMGIKGSNPAGYRVFVNLGGAEKTVMATTTHREAKTKPSIKNGYPHFDISIMLEINVEEKISDAVMISDVEALKQVEKDEKKKALKVYSNTIKMTQAKGADIFGFGELIRAKKPSYWNSKIRTKERWQEMYKEKATFEFHVSVKARRVGMRAK</sequence>
<keyword evidence="5" id="KW-0472">Membrane</keyword>
<feature type="domain" description="Spore germination protein N-terminal" evidence="9">
    <location>
        <begin position="27"/>
        <end position="224"/>
    </location>
</feature>
<dbReference type="AlphaFoldDB" id="A0A3S9A254"/>
<feature type="domain" description="Spore germination GerAC-like C-terminal" evidence="8">
    <location>
        <begin position="233"/>
        <end position="403"/>
    </location>
</feature>
<evidence type="ECO:0000256" key="6">
    <source>
        <dbReference type="ARBA" id="ARBA00023139"/>
    </source>
</evidence>
<dbReference type="Gene3D" id="3.30.300.210">
    <property type="entry name" value="Nutrient germinant receptor protein C, domain 3"/>
    <property type="match status" value="1"/>
</dbReference>
<proteinExistence type="inferred from homology"/>
<accession>A0A3S9A254</accession>
<organism evidence="10 11">
    <name type="scientific">Paenibacillus albus</name>
    <dbReference type="NCBI Taxonomy" id="2495582"/>
    <lineage>
        <taxon>Bacteria</taxon>
        <taxon>Bacillati</taxon>
        <taxon>Bacillota</taxon>
        <taxon>Bacilli</taxon>
        <taxon>Bacillales</taxon>
        <taxon>Paenibacillaceae</taxon>
        <taxon>Paenibacillus</taxon>
    </lineage>
</organism>
<evidence type="ECO:0000313" key="10">
    <source>
        <dbReference type="EMBL" id="AZN39809.1"/>
    </source>
</evidence>
<name>A0A3S9A254_9BACL</name>
<evidence type="ECO:0000256" key="7">
    <source>
        <dbReference type="ARBA" id="ARBA00023288"/>
    </source>
</evidence>
<dbReference type="Pfam" id="PF05504">
    <property type="entry name" value="Spore_GerAC"/>
    <property type="match status" value="1"/>
</dbReference>
<dbReference type="NCBIfam" id="TIGR02887">
    <property type="entry name" value="spore_ger_x_C"/>
    <property type="match status" value="1"/>
</dbReference>
<evidence type="ECO:0000259" key="9">
    <source>
        <dbReference type="Pfam" id="PF25198"/>
    </source>
</evidence>
<comment type="similarity">
    <text evidence="2">Belongs to the GerABKC lipoprotein family.</text>
</comment>
<dbReference type="InterPro" id="IPR008844">
    <property type="entry name" value="Spore_GerAC-like"/>
</dbReference>
<keyword evidence="4" id="KW-0732">Signal</keyword>
<evidence type="ECO:0000256" key="1">
    <source>
        <dbReference type="ARBA" id="ARBA00004635"/>
    </source>
</evidence>
<keyword evidence="11" id="KW-1185">Reference proteome</keyword>
<evidence type="ECO:0000313" key="11">
    <source>
        <dbReference type="Proteomes" id="UP000272528"/>
    </source>
</evidence>
<gene>
    <name evidence="10" type="ORF">EJC50_09245</name>
</gene>
<keyword evidence="3" id="KW-0309">Germination</keyword>
<protein>
    <submittedName>
        <fullName evidence="10">Ger(X)C family spore germination protein</fullName>
    </submittedName>
</protein>
<dbReference type="RefSeq" id="WP_126014756.1">
    <property type="nucleotide sequence ID" value="NZ_CP034437.1"/>
</dbReference>
<keyword evidence="7" id="KW-0449">Lipoprotein</keyword>
<evidence type="ECO:0000259" key="8">
    <source>
        <dbReference type="Pfam" id="PF05504"/>
    </source>
</evidence>
<dbReference type="PANTHER" id="PTHR35789">
    <property type="entry name" value="SPORE GERMINATION PROTEIN B3"/>
    <property type="match status" value="1"/>
</dbReference>
<keyword evidence="6" id="KW-0564">Palmitate</keyword>
<dbReference type="OrthoDB" id="9816067at2"/>
<evidence type="ECO:0000256" key="5">
    <source>
        <dbReference type="ARBA" id="ARBA00023136"/>
    </source>
</evidence>
<dbReference type="Proteomes" id="UP000272528">
    <property type="component" value="Chromosome"/>
</dbReference>
<dbReference type="GO" id="GO:0009847">
    <property type="term" value="P:spore germination"/>
    <property type="evidence" value="ECO:0007669"/>
    <property type="project" value="InterPro"/>
</dbReference>
<reference evidence="11" key="1">
    <citation type="submission" date="2018-12" db="EMBL/GenBank/DDBJ databases">
        <title>Genome sequence of Peanibacillus sp.</title>
        <authorList>
            <person name="Subramani G."/>
            <person name="Srinivasan S."/>
            <person name="Kim M.K."/>
        </authorList>
    </citation>
    <scope>NUCLEOTIDE SEQUENCE [LARGE SCALE GENOMIC DNA]</scope>
    <source>
        <strain evidence="11">18JY67-1</strain>
    </source>
</reference>
<dbReference type="InterPro" id="IPR057336">
    <property type="entry name" value="GerAC_N"/>
</dbReference>
<comment type="subcellular location">
    <subcellularLocation>
        <location evidence="1">Membrane</location>
        <topology evidence="1">Lipid-anchor</topology>
    </subcellularLocation>
</comment>
<dbReference type="GO" id="GO:0016020">
    <property type="term" value="C:membrane"/>
    <property type="evidence" value="ECO:0007669"/>
    <property type="project" value="UniProtKB-SubCell"/>
</dbReference>
<dbReference type="InterPro" id="IPR046953">
    <property type="entry name" value="Spore_GerAC-like_C"/>
</dbReference>
<dbReference type="KEGG" id="palb:EJC50_09245"/>
<dbReference type="Pfam" id="PF25198">
    <property type="entry name" value="Spore_GerAC_N"/>
    <property type="match status" value="1"/>
</dbReference>
<dbReference type="PANTHER" id="PTHR35789:SF1">
    <property type="entry name" value="SPORE GERMINATION PROTEIN B3"/>
    <property type="match status" value="1"/>
</dbReference>
<dbReference type="InterPro" id="IPR038501">
    <property type="entry name" value="Spore_GerAC_C_sf"/>
</dbReference>
<evidence type="ECO:0000256" key="3">
    <source>
        <dbReference type="ARBA" id="ARBA00022544"/>
    </source>
</evidence>
<evidence type="ECO:0000256" key="4">
    <source>
        <dbReference type="ARBA" id="ARBA00022729"/>
    </source>
</evidence>
<dbReference type="EMBL" id="CP034437">
    <property type="protein sequence ID" value="AZN39809.1"/>
    <property type="molecule type" value="Genomic_DNA"/>
</dbReference>